<accession>A0A2A6BJR9</accession>
<organism evidence="1 2">
    <name type="scientific">Pristionchus pacificus</name>
    <name type="common">Parasitic nematode worm</name>
    <dbReference type="NCBI Taxonomy" id="54126"/>
    <lineage>
        <taxon>Eukaryota</taxon>
        <taxon>Metazoa</taxon>
        <taxon>Ecdysozoa</taxon>
        <taxon>Nematoda</taxon>
        <taxon>Chromadorea</taxon>
        <taxon>Rhabditida</taxon>
        <taxon>Rhabditina</taxon>
        <taxon>Diplogasteromorpha</taxon>
        <taxon>Diplogasteroidea</taxon>
        <taxon>Neodiplogasteridae</taxon>
        <taxon>Pristionchus</taxon>
    </lineage>
</organism>
<keyword evidence="2" id="KW-1185">Reference proteome</keyword>
<dbReference type="AlphaFoldDB" id="A0A2A6BJR9"/>
<proteinExistence type="predicted"/>
<name>A0A2A6BJR9_PRIPA</name>
<evidence type="ECO:0000313" key="1">
    <source>
        <dbReference type="EnsemblMetazoa" id="PPA45136.1"/>
    </source>
</evidence>
<reference evidence="2" key="1">
    <citation type="journal article" date="2008" name="Nat. Genet.">
        <title>The Pristionchus pacificus genome provides a unique perspective on nematode lifestyle and parasitism.</title>
        <authorList>
            <person name="Dieterich C."/>
            <person name="Clifton S.W."/>
            <person name="Schuster L.N."/>
            <person name="Chinwalla A."/>
            <person name="Delehaunty K."/>
            <person name="Dinkelacker I."/>
            <person name="Fulton L."/>
            <person name="Fulton R."/>
            <person name="Godfrey J."/>
            <person name="Minx P."/>
            <person name="Mitreva M."/>
            <person name="Roeseler W."/>
            <person name="Tian H."/>
            <person name="Witte H."/>
            <person name="Yang S.P."/>
            <person name="Wilson R.K."/>
            <person name="Sommer R.J."/>
        </authorList>
    </citation>
    <scope>NUCLEOTIDE SEQUENCE [LARGE SCALE GENOMIC DNA]</scope>
    <source>
        <strain evidence="2">PS312</strain>
    </source>
</reference>
<reference evidence="1" key="2">
    <citation type="submission" date="2022-06" db="UniProtKB">
        <authorList>
            <consortium name="EnsemblMetazoa"/>
        </authorList>
    </citation>
    <scope>IDENTIFICATION</scope>
    <source>
        <strain evidence="1">PS312</strain>
    </source>
</reference>
<dbReference type="EnsemblMetazoa" id="PPA45136.1">
    <property type="protein sequence ID" value="PPA45136.1"/>
    <property type="gene ID" value="WBGene00283505"/>
</dbReference>
<evidence type="ECO:0000313" key="2">
    <source>
        <dbReference type="Proteomes" id="UP000005239"/>
    </source>
</evidence>
<sequence>MIFEHAINVAVNSTAPLQEEKEKKTWSGKLKHLLIFIRTKKLTSARRLLLCISTLMVFVVDMWAWWWVGAPPFASYLQPNPYPAFPHFSNGTTMLYSLEDHDVYGPPRTSS</sequence>
<gene>
    <name evidence="1" type="primary">WBGene00283505</name>
</gene>
<dbReference type="Proteomes" id="UP000005239">
    <property type="component" value="Unassembled WGS sequence"/>
</dbReference>
<protein>
    <submittedName>
        <fullName evidence="1">Uncharacterized protein</fullName>
    </submittedName>
</protein>
<accession>A0A8R1V0W3</accession>